<evidence type="ECO:0000256" key="11">
    <source>
        <dbReference type="ARBA" id="ARBA00023273"/>
    </source>
</evidence>
<comment type="caution">
    <text evidence="15">The sequence shown here is derived from an EMBL/GenBank/DDBJ whole genome shotgun (WGS) entry which is preliminary data.</text>
</comment>
<feature type="region of interest" description="Disordered" evidence="13">
    <location>
        <begin position="613"/>
        <end position="656"/>
    </location>
</feature>
<dbReference type="SMART" id="SM00698">
    <property type="entry name" value="MORN"/>
    <property type="match status" value="8"/>
</dbReference>
<keyword evidence="11" id="KW-0966">Cell projection</keyword>
<dbReference type="Gene3D" id="4.10.1000.10">
    <property type="entry name" value="Zinc finger, CCCH-type"/>
    <property type="match status" value="2"/>
</dbReference>
<evidence type="ECO:0000256" key="8">
    <source>
        <dbReference type="ARBA" id="ARBA00022846"/>
    </source>
</evidence>
<feature type="domain" description="C3H1-type" evidence="14">
    <location>
        <begin position="500"/>
        <end position="527"/>
    </location>
</feature>
<dbReference type="SMART" id="SM00356">
    <property type="entry name" value="ZnF_C3H1"/>
    <property type="match status" value="3"/>
</dbReference>
<keyword evidence="9" id="KW-0969">Cilium</keyword>
<evidence type="ECO:0000256" key="5">
    <source>
        <dbReference type="ARBA" id="ARBA00022737"/>
    </source>
</evidence>
<evidence type="ECO:0000256" key="3">
    <source>
        <dbReference type="ARBA" id="ARBA00022490"/>
    </source>
</evidence>
<evidence type="ECO:0000313" key="16">
    <source>
        <dbReference type="Proteomes" id="UP001189429"/>
    </source>
</evidence>
<keyword evidence="4 12" id="KW-0479">Metal-binding</keyword>
<keyword evidence="7 12" id="KW-0862">Zinc</keyword>
<evidence type="ECO:0000256" key="6">
    <source>
        <dbReference type="ARBA" id="ARBA00022771"/>
    </source>
</evidence>
<dbReference type="Proteomes" id="UP001189429">
    <property type="component" value="Unassembled WGS sequence"/>
</dbReference>
<evidence type="ECO:0000256" key="7">
    <source>
        <dbReference type="ARBA" id="ARBA00022833"/>
    </source>
</evidence>
<keyword evidence="10" id="KW-0206">Cytoskeleton</keyword>
<keyword evidence="8" id="KW-0282">Flagellum</keyword>
<feature type="zinc finger region" description="C3H1-type" evidence="12">
    <location>
        <begin position="500"/>
        <end position="527"/>
    </location>
</feature>
<evidence type="ECO:0000256" key="10">
    <source>
        <dbReference type="ARBA" id="ARBA00023212"/>
    </source>
</evidence>
<feature type="zinc finger region" description="C3H1-type" evidence="12">
    <location>
        <begin position="657"/>
        <end position="683"/>
    </location>
</feature>
<feature type="domain" description="C3H1-type" evidence="14">
    <location>
        <begin position="466"/>
        <end position="492"/>
    </location>
</feature>
<gene>
    <name evidence="15" type="ORF">PCOR1329_LOCUS61410</name>
</gene>
<dbReference type="PROSITE" id="PS50103">
    <property type="entry name" value="ZF_C3H1"/>
    <property type="match status" value="3"/>
</dbReference>
<keyword evidence="16" id="KW-1185">Reference proteome</keyword>
<feature type="region of interest" description="Disordered" evidence="13">
    <location>
        <begin position="292"/>
        <end position="320"/>
    </location>
</feature>
<evidence type="ECO:0000256" key="1">
    <source>
        <dbReference type="ARBA" id="ARBA00004230"/>
    </source>
</evidence>
<keyword evidence="3" id="KW-0963">Cytoplasm</keyword>
<organism evidence="15 16">
    <name type="scientific">Prorocentrum cordatum</name>
    <dbReference type="NCBI Taxonomy" id="2364126"/>
    <lineage>
        <taxon>Eukaryota</taxon>
        <taxon>Sar</taxon>
        <taxon>Alveolata</taxon>
        <taxon>Dinophyceae</taxon>
        <taxon>Prorocentrales</taxon>
        <taxon>Prorocentraceae</taxon>
        <taxon>Prorocentrum</taxon>
    </lineage>
</organism>
<protein>
    <recommendedName>
        <fullName evidence="14">C3H1-type domain-containing protein</fullName>
    </recommendedName>
</protein>
<dbReference type="InterPro" id="IPR000571">
    <property type="entry name" value="Znf_CCCH"/>
</dbReference>
<evidence type="ECO:0000256" key="2">
    <source>
        <dbReference type="ARBA" id="ARBA00004430"/>
    </source>
</evidence>
<feature type="compositionally biased region" description="Polar residues" evidence="13">
    <location>
        <begin position="613"/>
        <end position="628"/>
    </location>
</feature>
<dbReference type="PANTHER" id="PTHR46613">
    <property type="entry name" value="RADIAL SPOKE HEAD 10 HOMOLOG B-RELATED"/>
    <property type="match status" value="1"/>
</dbReference>
<evidence type="ECO:0000256" key="13">
    <source>
        <dbReference type="SAM" id="MobiDB-lite"/>
    </source>
</evidence>
<proteinExistence type="predicted"/>
<evidence type="ECO:0000313" key="15">
    <source>
        <dbReference type="EMBL" id="CAK0877304.1"/>
    </source>
</evidence>
<feature type="zinc finger region" description="C3H1-type" evidence="12">
    <location>
        <begin position="466"/>
        <end position="492"/>
    </location>
</feature>
<keyword evidence="5" id="KW-0677">Repeat</keyword>
<evidence type="ECO:0000256" key="9">
    <source>
        <dbReference type="ARBA" id="ARBA00023069"/>
    </source>
</evidence>
<dbReference type="Pfam" id="PF02493">
    <property type="entry name" value="MORN"/>
    <property type="match status" value="8"/>
</dbReference>
<name>A0ABN9VV08_9DINO</name>
<dbReference type="SUPFAM" id="SSF82185">
    <property type="entry name" value="Histone H3 K4-specific methyltransferase SET7/9 N-terminal domain"/>
    <property type="match status" value="3"/>
</dbReference>
<accession>A0ABN9VV08</accession>
<dbReference type="Pfam" id="PF14608">
    <property type="entry name" value="zf-CCCH_2"/>
    <property type="match status" value="1"/>
</dbReference>
<sequence length="729" mass="79731">MRAHTDTADAAHGLLALAAQKTCVEVLPAVVSRKFGANEFVGTIKEGSFGCQHLEGPAKYVWSSGTTYEGSMTSSVIEGRGKFCWPDGSTYEGELQEGKRHGQGTYVAKDGVTRYEGQWASGKRHGYGKLVYSADGTSFYDGQWAGGKKHGRGKQVWPSGNCYDGEWDSGSMRGQGTMSWTTVAGQEMYSGSWEENNPHGEGTHTWCTPAEPASPRGLNDSVASFGMGGTRRPAAAPAPQQQQVNRYAGQWQGGSRSGFGTFYYANGANYAGEWKDHVKHGRGRHTLEDGRSYESDFVGDRPLGGPRELLEGDSSAKGAAENPVGKIIEVPDLFPLALPSDQSGFPATVGTGYQDPVKVLREVHNGLLRHLSTMRDLYKSYRLLAPTPGEDQDPFVMRTRVPHRRRAAPLSEDEKDEIARYTSTAIRENSKLQKLSQRSYIAATRLNRVLPRMALSNGGRLRLLCRKTEQCRFYQNGACTRGAACTFAHGEQDVQKKPDFQRTKRCPTVATGQRCEDPRCPFAHTAEEFRKFKPELAAVDQDVAASTKKRSGRGFKAENYLSSCSTTSSCGLANSDAGTDDTGNFSLGFGQCNGRLEGCTGRINADASWSRQTTTCSDSSFGRQTSDSGCGRQAPDSGFSRKASECSQSVRRPKPTKHNTRLCSFYMVGKCKKPDCTFAHGAQELKPRAGHEESASGEEGRRHKQGQSTSDRAMQVLWNELEHGFVHHE</sequence>
<evidence type="ECO:0000256" key="12">
    <source>
        <dbReference type="PROSITE-ProRule" id="PRU00723"/>
    </source>
</evidence>
<dbReference type="SUPFAM" id="SSF90229">
    <property type="entry name" value="CCCH zinc finger"/>
    <property type="match status" value="1"/>
</dbReference>
<dbReference type="InterPro" id="IPR036855">
    <property type="entry name" value="Znf_CCCH_sf"/>
</dbReference>
<comment type="subcellular location">
    <subcellularLocation>
        <location evidence="1">Cell projection</location>
        <location evidence="1">Cilium</location>
        <location evidence="1">Flagellum</location>
    </subcellularLocation>
    <subcellularLocation>
        <location evidence="2">Cytoplasm</location>
        <location evidence="2">Cytoskeleton</location>
        <location evidence="2">Cilium axoneme</location>
    </subcellularLocation>
</comment>
<reference evidence="15" key="1">
    <citation type="submission" date="2023-10" db="EMBL/GenBank/DDBJ databases">
        <authorList>
            <person name="Chen Y."/>
            <person name="Shah S."/>
            <person name="Dougan E. K."/>
            <person name="Thang M."/>
            <person name="Chan C."/>
        </authorList>
    </citation>
    <scope>NUCLEOTIDE SEQUENCE [LARGE SCALE GENOMIC DNA]</scope>
</reference>
<feature type="compositionally biased region" description="Basic and acidic residues" evidence="13">
    <location>
        <begin position="684"/>
        <end position="701"/>
    </location>
</feature>
<feature type="domain" description="C3H1-type" evidence="14">
    <location>
        <begin position="657"/>
        <end position="683"/>
    </location>
</feature>
<keyword evidence="6 12" id="KW-0863">Zinc-finger</keyword>
<evidence type="ECO:0000256" key="4">
    <source>
        <dbReference type="ARBA" id="ARBA00022723"/>
    </source>
</evidence>
<dbReference type="Pfam" id="PF00642">
    <property type="entry name" value="zf-CCCH"/>
    <property type="match status" value="1"/>
</dbReference>
<feature type="region of interest" description="Disordered" evidence="13">
    <location>
        <begin position="684"/>
        <end position="710"/>
    </location>
</feature>
<dbReference type="PANTHER" id="PTHR46613:SF1">
    <property type="entry name" value="RADIAL SPOKE HEAD 10 HOMOLOG B-RELATED"/>
    <property type="match status" value="1"/>
</dbReference>
<evidence type="ECO:0000259" key="14">
    <source>
        <dbReference type="PROSITE" id="PS50103"/>
    </source>
</evidence>
<dbReference type="InterPro" id="IPR003409">
    <property type="entry name" value="MORN"/>
</dbReference>
<dbReference type="EMBL" id="CAUYUJ010017726">
    <property type="protein sequence ID" value="CAK0877304.1"/>
    <property type="molecule type" value="Genomic_DNA"/>
</dbReference>
<dbReference type="Gene3D" id="2.20.110.10">
    <property type="entry name" value="Histone H3 K4-specific methyltransferase SET7/9 N-terminal domain"/>
    <property type="match status" value="4"/>
</dbReference>